<name>R7TV62_CAPTE</name>
<dbReference type="GO" id="GO:0046983">
    <property type="term" value="F:protein dimerization activity"/>
    <property type="evidence" value="ECO:0007669"/>
    <property type="project" value="InterPro"/>
</dbReference>
<dbReference type="Proteomes" id="UP000014760">
    <property type="component" value="Unassembled WGS sequence"/>
</dbReference>
<accession>R7TV62</accession>
<dbReference type="HOGENOM" id="CLU_009123_17_2_1"/>
<feature type="non-terminal residue" evidence="2">
    <location>
        <position position="61"/>
    </location>
</feature>
<dbReference type="EMBL" id="AMQN01002479">
    <property type="status" value="NOT_ANNOTATED_CDS"/>
    <property type="molecule type" value="Genomic_DNA"/>
</dbReference>
<keyword evidence="4" id="KW-1185">Reference proteome</keyword>
<dbReference type="OMA" id="HECIIEL"/>
<dbReference type="STRING" id="283909.R7TV62"/>
<dbReference type="PANTHER" id="PTHR47611:SF3">
    <property type="entry name" value="HAT C-TERMINAL DIMERISATION DOMAIN-CONTAINING PROTEIN"/>
    <property type="match status" value="1"/>
</dbReference>
<protein>
    <recommendedName>
        <fullName evidence="1">HAT C-terminal dimerisation domain-containing protein</fullName>
    </recommendedName>
</protein>
<evidence type="ECO:0000313" key="2">
    <source>
        <dbReference type="EMBL" id="ELT94895.1"/>
    </source>
</evidence>
<reference evidence="2 4" key="2">
    <citation type="journal article" date="2013" name="Nature">
        <title>Insights into bilaterian evolution from three spiralian genomes.</title>
        <authorList>
            <person name="Simakov O."/>
            <person name="Marletaz F."/>
            <person name="Cho S.J."/>
            <person name="Edsinger-Gonzales E."/>
            <person name="Havlak P."/>
            <person name="Hellsten U."/>
            <person name="Kuo D.H."/>
            <person name="Larsson T."/>
            <person name="Lv J."/>
            <person name="Arendt D."/>
            <person name="Savage R."/>
            <person name="Osoegawa K."/>
            <person name="de Jong P."/>
            <person name="Grimwood J."/>
            <person name="Chapman J.A."/>
            <person name="Shapiro H."/>
            <person name="Aerts A."/>
            <person name="Otillar R.P."/>
            <person name="Terry A.Y."/>
            <person name="Boore J.L."/>
            <person name="Grigoriev I.V."/>
            <person name="Lindberg D.R."/>
            <person name="Seaver E.C."/>
            <person name="Weisblat D.A."/>
            <person name="Putnam N.H."/>
            <person name="Rokhsar D.S."/>
        </authorList>
    </citation>
    <scope>NUCLEOTIDE SEQUENCE</scope>
    <source>
        <strain evidence="2 4">I ESC-2004</strain>
    </source>
</reference>
<reference evidence="4" key="1">
    <citation type="submission" date="2012-12" db="EMBL/GenBank/DDBJ databases">
        <authorList>
            <person name="Hellsten U."/>
            <person name="Grimwood J."/>
            <person name="Chapman J.A."/>
            <person name="Shapiro H."/>
            <person name="Aerts A."/>
            <person name="Otillar R.P."/>
            <person name="Terry A.Y."/>
            <person name="Boore J.L."/>
            <person name="Simakov O."/>
            <person name="Marletaz F."/>
            <person name="Cho S.-J."/>
            <person name="Edsinger-Gonzales E."/>
            <person name="Havlak P."/>
            <person name="Kuo D.-H."/>
            <person name="Larsson T."/>
            <person name="Lv J."/>
            <person name="Arendt D."/>
            <person name="Savage R."/>
            <person name="Osoegawa K."/>
            <person name="de Jong P."/>
            <person name="Lindberg D.R."/>
            <person name="Seaver E.C."/>
            <person name="Weisblat D.A."/>
            <person name="Putnam N.H."/>
            <person name="Grigoriev I.V."/>
            <person name="Rokhsar D.S."/>
        </authorList>
    </citation>
    <scope>NUCLEOTIDE SEQUENCE</scope>
    <source>
        <strain evidence="4">I ESC-2004</strain>
    </source>
</reference>
<sequence length="61" mass="6776">HQARFPLLAKAARRYLSAPATSVDSERVFSTCGNIFTEKRTLLSSHNLETLVFLNANLNAL</sequence>
<evidence type="ECO:0000313" key="3">
    <source>
        <dbReference type="EnsemblMetazoa" id="CapteP70033"/>
    </source>
</evidence>
<dbReference type="EnsemblMetazoa" id="CapteT70033">
    <property type="protein sequence ID" value="CapteP70033"/>
    <property type="gene ID" value="CapteG70033"/>
</dbReference>
<dbReference type="Pfam" id="PF05699">
    <property type="entry name" value="Dimer_Tnp_hAT"/>
    <property type="match status" value="1"/>
</dbReference>
<proteinExistence type="predicted"/>
<feature type="non-terminal residue" evidence="2">
    <location>
        <position position="1"/>
    </location>
</feature>
<organism evidence="2">
    <name type="scientific">Capitella teleta</name>
    <name type="common">Polychaete worm</name>
    <dbReference type="NCBI Taxonomy" id="283909"/>
    <lineage>
        <taxon>Eukaryota</taxon>
        <taxon>Metazoa</taxon>
        <taxon>Spiralia</taxon>
        <taxon>Lophotrochozoa</taxon>
        <taxon>Annelida</taxon>
        <taxon>Polychaeta</taxon>
        <taxon>Sedentaria</taxon>
        <taxon>Scolecida</taxon>
        <taxon>Capitellidae</taxon>
        <taxon>Capitella</taxon>
    </lineage>
</organism>
<dbReference type="AlphaFoldDB" id="R7TV62"/>
<dbReference type="SUPFAM" id="SSF53098">
    <property type="entry name" value="Ribonuclease H-like"/>
    <property type="match status" value="1"/>
</dbReference>
<reference evidence="3" key="3">
    <citation type="submission" date="2015-06" db="UniProtKB">
        <authorList>
            <consortium name="EnsemblMetazoa"/>
        </authorList>
    </citation>
    <scope>IDENTIFICATION</scope>
</reference>
<dbReference type="EMBL" id="KB309292">
    <property type="protein sequence ID" value="ELT94895.1"/>
    <property type="molecule type" value="Genomic_DNA"/>
</dbReference>
<dbReference type="InterPro" id="IPR012337">
    <property type="entry name" value="RNaseH-like_sf"/>
</dbReference>
<dbReference type="PANTHER" id="PTHR47611">
    <property type="entry name" value="HAT DIMERISATION DOMAIN, C-TERMINAL"/>
    <property type="match status" value="1"/>
</dbReference>
<evidence type="ECO:0000259" key="1">
    <source>
        <dbReference type="Pfam" id="PF05699"/>
    </source>
</evidence>
<dbReference type="InterPro" id="IPR008906">
    <property type="entry name" value="HATC_C_dom"/>
</dbReference>
<dbReference type="OrthoDB" id="10023994at2759"/>
<evidence type="ECO:0000313" key="4">
    <source>
        <dbReference type="Proteomes" id="UP000014760"/>
    </source>
</evidence>
<gene>
    <name evidence="2" type="ORF">CAPTEDRAFT_70033</name>
</gene>
<feature type="domain" description="HAT C-terminal dimerisation" evidence="1">
    <location>
        <begin position="1"/>
        <end position="58"/>
    </location>
</feature>